<organism evidence="3 4">
    <name type="scientific">Spinactinospora alkalitolerans</name>
    <dbReference type="NCBI Taxonomy" id="687207"/>
    <lineage>
        <taxon>Bacteria</taxon>
        <taxon>Bacillati</taxon>
        <taxon>Actinomycetota</taxon>
        <taxon>Actinomycetes</taxon>
        <taxon>Streptosporangiales</taxon>
        <taxon>Nocardiopsidaceae</taxon>
        <taxon>Spinactinospora</taxon>
    </lineage>
</organism>
<dbReference type="Pfam" id="PF02604">
    <property type="entry name" value="PhdYeFM_antitox"/>
    <property type="match status" value="1"/>
</dbReference>
<dbReference type="RefSeq" id="WP_179644498.1">
    <property type="nucleotide sequence ID" value="NZ_BAAAYY010000010.1"/>
</dbReference>
<evidence type="ECO:0000256" key="1">
    <source>
        <dbReference type="ARBA" id="ARBA00009981"/>
    </source>
</evidence>
<dbReference type="InterPro" id="IPR036165">
    <property type="entry name" value="YefM-like_sf"/>
</dbReference>
<reference evidence="3 4" key="1">
    <citation type="submission" date="2020-07" db="EMBL/GenBank/DDBJ databases">
        <title>Sequencing the genomes of 1000 actinobacteria strains.</title>
        <authorList>
            <person name="Klenk H.-P."/>
        </authorList>
    </citation>
    <scope>NUCLEOTIDE SEQUENCE [LARGE SCALE GENOMIC DNA]</scope>
    <source>
        <strain evidence="3 4">CXB654</strain>
    </source>
</reference>
<dbReference type="Proteomes" id="UP000589036">
    <property type="component" value="Unassembled WGS sequence"/>
</dbReference>
<comment type="function">
    <text evidence="2">Antitoxin component of a type II toxin-antitoxin (TA) system.</text>
</comment>
<accession>A0A852U439</accession>
<keyword evidence="4" id="KW-1185">Reference proteome</keyword>
<dbReference type="Gene3D" id="1.10.1220.170">
    <property type="match status" value="1"/>
</dbReference>
<dbReference type="EMBL" id="JACCCC010000001">
    <property type="protein sequence ID" value="NYE48720.1"/>
    <property type="molecule type" value="Genomic_DNA"/>
</dbReference>
<sequence>METLPLADVKARLSELVTQIEKQHDQVTVTRNGKAAAVVISIDEWESLRETIEILSDSETVAAIREAREDVERGDVYTTDEVLAEMTRKRRTA</sequence>
<evidence type="ECO:0000313" key="4">
    <source>
        <dbReference type="Proteomes" id="UP000589036"/>
    </source>
</evidence>
<name>A0A852U439_9ACTN</name>
<gene>
    <name evidence="3" type="ORF">HDA32_003840</name>
</gene>
<dbReference type="PANTHER" id="PTHR33713">
    <property type="entry name" value="ANTITOXIN YAFN-RELATED"/>
    <property type="match status" value="1"/>
</dbReference>
<dbReference type="NCBIfam" id="TIGR01552">
    <property type="entry name" value="phd_fam"/>
    <property type="match status" value="1"/>
</dbReference>
<dbReference type="PANTHER" id="PTHR33713:SF10">
    <property type="entry name" value="ANTITOXIN YAFN"/>
    <property type="match status" value="1"/>
</dbReference>
<protein>
    <recommendedName>
        <fullName evidence="2">Antitoxin</fullName>
    </recommendedName>
</protein>
<dbReference type="InterPro" id="IPR051405">
    <property type="entry name" value="phD/YefM_antitoxin"/>
</dbReference>
<dbReference type="InterPro" id="IPR006442">
    <property type="entry name" value="Antitoxin_Phd/YefM"/>
</dbReference>
<dbReference type="SUPFAM" id="SSF143120">
    <property type="entry name" value="YefM-like"/>
    <property type="match status" value="1"/>
</dbReference>
<evidence type="ECO:0000256" key="2">
    <source>
        <dbReference type="RuleBase" id="RU362080"/>
    </source>
</evidence>
<comment type="similarity">
    <text evidence="1 2">Belongs to the phD/YefM antitoxin family.</text>
</comment>
<evidence type="ECO:0000313" key="3">
    <source>
        <dbReference type="EMBL" id="NYE48720.1"/>
    </source>
</evidence>
<dbReference type="Gene3D" id="3.40.1620.10">
    <property type="entry name" value="YefM-like domain"/>
    <property type="match status" value="1"/>
</dbReference>
<proteinExistence type="inferred from homology"/>
<dbReference type="AlphaFoldDB" id="A0A852U439"/>
<comment type="caution">
    <text evidence="3">The sequence shown here is derived from an EMBL/GenBank/DDBJ whole genome shotgun (WGS) entry which is preliminary data.</text>
</comment>